<accession>A0A0E9U6L4</accession>
<protein>
    <submittedName>
        <fullName evidence="1">Uncharacterized protein</fullName>
    </submittedName>
</protein>
<name>A0A0E9U6L4_ANGAN</name>
<dbReference type="EMBL" id="GBXM01047802">
    <property type="protein sequence ID" value="JAH60775.1"/>
    <property type="molecule type" value="Transcribed_RNA"/>
</dbReference>
<proteinExistence type="predicted"/>
<sequence length="28" mass="3227">MCVWSVAQQTTATTECSVPVHRWLKLHN</sequence>
<reference evidence="1" key="1">
    <citation type="submission" date="2014-11" db="EMBL/GenBank/DDBJ databases">
        <authorList>
            <person name="Amaro Gonzalez C."/>
        </authorList>
    </citation>
    <scope>NUCLEOTIDE SEQUENCE</scope>
</reference>
<evidence type="ECO:0000313" key="1">
    <source>
        <dbReference type="EMBL" id="JAH60775.1"/>
    </source>
</evidence>
<organism evidence="1">
    <name type="scientific">Anguilla anguilla</name>
    <name type="common">European freshwater eel</name>
    <name type="synonym">Muraena anguilla</name>
    <dbReference type="NCBI Taxonomy" id="7936"/>
    <lineage>
        <taxon>Eukaryota</taxon>
        <taxon>Metazoa</taxon>
        <taxon>Chordata</taxon>
        <taxon>Craniata</taxon>
        <taxon>Vertebrata</taxon>
        <taxon>Euteleostomi</taxon>
        <taxon>Actinopterygii</taxon>
        <taxon>Neopterygii</taxon>
        <taxon>Teleostei</taxon>
        <taxon>Anguilliformes</taxon>
        <taxon>Anguillidae</taxon>
        <taxon>Anguilla</taxon>
    </lineage>
</organism>
<dbReference type="AlphaFoldDB" id="A0A0E9U6L4"/>
<reference evidence="1" key="2">
    <citation type="journal article" date="2015" name="Fish Shellfish Immunol.">
        <title>Early steps in the European eel (Anguilla anguilla)-Vibrio vulnificus interaction in the gills: Role of the RtxA13 toxin.</title>
        <authorList>
            <person name="Callol A."/>
            <person name="Pajuelo D."/>
            <person name="Ebbesson L."/>
            <person name="Teles M."/>
            <person name="MacKenzie S."/>
            <person name="Amaro C."/>
        </authorList>
    </citation>
    <scope>NUCLEOTIDE SEQUENCE</scope>
</reference>